<dbReference type="InterPro" id="IPR001451">
    <property type="entry name" value="Hexapep"/>
</dbReference>
<dbReference type="AlphaFoldDB" id="A0A154BNS3"/>
<evidence type="ECO:0000313" key="6">
    <source>
        <dbReference type="EMBL" id="KYZ75500.1"/>
    </source>
</evidence>
<dbReference type="FunFam" id="2.160.10.10:FF:000037">
    <property type="entry name" value="Streptogramin A acetyltransferase"/>
    <property type="match status" value="1"/>
</dbReference>
<dbReference type="SUPFAM" id="SSF51161">
    <property type="entry name" value="Trimeric LpxA-like enzymes"/>
    <property type="match status" value="1"/>
</dbReference>
<dbReference type="CDD" id="cd03349">
    <property type="entry name" value="LbH_XAT"/>
    <property type="match status" value="1"/>
</dbReference>
<dbReference type="InterPro" id="IPR050179">
    <property type="entry name" value="Trans_hexapeptide_repeat"/>
</dbReference>
<evidence type="ECO:0000256" key="3">
    <source>
        <dbReference type="ARBA" id="ARBA00022737"/>
    </source>
</evidence>
<gene>
    <name evidence="6" type="ORF">AXX12_12350</name>
</gene>
<dbReference type="OrthoDB" id="9801697at2"/>
<dbReference type="GO" id="GO:0016746">
    <property type="term" value="F:acyltransferase activity"/>
    <property type="evidence" value="ECO:0007669"/>
    <property type="project" value="UniProtKB-KW"/>
</dbReference>
<dbReference type="PROSITE" id="PS00101">
    <property type="entry name" value="HEXAPEP_TRANSFERASES"/>
    <property type="match status" value="1"/>
</dbReference>
<evidence type="ECO:0000313" key="7">
    <source>
        <dbReference type="Proteomes" id="UP000076268"/>
    </source>
</evidence>
<dbReference type="EMBL" id="LSGP01000023">
    <property type="protein sequence ID" value="KYZ75500.1"/>
    <property type="molecule type" value="Genomic_DNA"/>
</dbReference>
<evidence type="ECO:0000256" key="1">
    <source>
        <dbReference type="ARBA" id="ARBA00007274"/>
    </source>
</evidence>
<keyword evidence="2 6" id="KW-0808">Transferase</keyword>
<keyword evidence="7" id="KW-1185">Reference proteome</keyword>
<protein>
    <submittedName>
        <fullName evidence="6">Chloramphenicol acetyltransferase</fullName>
    </submittedName>
</protein>
<keyword evidence="5" id="KW-0012">Acyltransferase</keyword>
<dbReference type="NCBIfam" id="NF000311">
    <property type="entry name" value="Vat_ABCDEFH"/>
    <property type="match status" value="1"/>
</dbReference>
<reference evidence="6 7" key="1">
    <citation type="submission" date="2016-02" db="EMBL/GenBank/DDBJ databases">
        <title>Anaerosporomusa subterraneum gen. nov., sp. nov., a spore-forming obligate anaerobe isolated from saprolite.</title>
        <authorList>
            <person name="Choi J.K."/>
            <person name="Shah M."/>
            <person name="Yee N."/>
        </authorList>
    </citation>
    <scope>NUCLEOTIDE SEQUENCE [LARGE SCALE GENOMIC DNA]</scope>
    <source>
        <strain evidence="6 7">RU4</strain>
    </source>
</reference>
<dbReference type="GO" id="GO:0046677">
    <property type="term" value="P:response to antibiotic"/>
    <property type="evidence" value="ECO:0007669"/>
    <property type="project" value="UniProtKB-KW"/>
</dbReference>
<dbReference type="PANTHER" id="PTHR43300:SF11">
    <property type="entry name" value="ACETYLTRANSFERASE RV3034C-RELATED"/>
    <property type="match status" value="1"/>
</dbReference>
<dbReference type="InterPro" id="IPR011004">
    <property type="entry name" value="Trimer_LpxA-like_sf"/>
</dbReference>
<sequence>MQSDKVCGPCPGNTYPMAGQPRVCYIKNVVKNPKIIVGDYTYYDDPENPEKFEDNVLYHYDFIGDKLIIGKFCAIATGVKFIMNGANHNMSSFTTYPFGIFGAGWQAGLPGITDLPNKGDTIIGNDVWIGYESIVMPGVRIGDGAIVAAKSVVTKDVPPYTIVGGDPAQIIKQRFDDQVVVKLLSIKWWDWPAEKITSNIPLLVSNDIRKLQALEE</sequence>
<proteinExistence type="inferred from homology"/>
<accession>A0A154BNS3</accession>
<dbReference type="RefSeq" id="WP_074431376.1">
    <property type="nucleotide sequence ID" value="NZ_LSGP01000023.1"/>
</dbReference>
<keyword evidence="4" id="KW-0046">Antibiotic resistance</keyword>
<keyword evidence="3" id="KW-0677">Repeat</keyword>
<dbReference type="Pfam" id="PF00132">
    <property type="entry name" value="Hexapep"/>
    <property type="match status" value="1"/>
</dbReference>
<dbReference type="PANTHER" id="PTHR43300">
    <property type="entry name" value="ACETYLTRANSFERASE"/>
    <property type="match status" value="1"/>
</dbReference>
<organism evidence="6 7">
    <name type="scientific">Anaerosporomusa subterranea</name>
    <dbReference type="NCBI Taxonomy" id="1794912"/>
    <lineage>
        <taxon>Bacteria</taxon>
        <taxon>Bacillati</taxon>
        <taxon>Bacillota</taxon>
        <taxon>Negativicutes</taxon>
        <taxon>Acetonemataceae</taxon>
        <taxon>Anaerosporomusa</taxon>
    </lineage>
</organism>
<dbReference type="STRING" id="1794912.AXX12_12350"/>
<dbReference type="Gene3D" id="2.160.10.10">
    <property type="entry name" value="Hexapeptide repeat proteins"/>
    <property type="match status" value="1"/>
</dbReference>
<dbReference type="Proteomes" id="UP000076268">
    <property type="component" value="Unassembled WGS sequence"/>
</dbReference>
<evidence type="ECO:0000256" key="5">
    <source>
        <dbReference type="ARBA" id="ARBA00023315"/>
    </source>
</evidence>
<name>A0A154BNS3_ANASB</name>
<comment type="caution">
    <text evidence="6">The sequence shown here is derived from an EMBL/GenBank/DDBJ whole genome shotgun (WGS) entry which is preliminary data.</text>
</comment>
<dbReference type="InterPro" id="IPR018357">
    <property type="entry name" value="Hexapep_transf_CS"/>
</dbReference>
<evidence type="ECO:0000256" key="2">
    <source>
        <dbReference type="ARBA" id="ARBA00022679"/>
    </source>
</evidence>
<comment type="similarity">
    <text evidence="1">Belongs to the transferase hexapeptide repeat family.</text>
</comment>
<evidence type="ECO:0000256" key="4">
    <source>
        <dbReference type="ARBA" id="ARBA00023251"/>
    </source>
</evidence>